<dbReference type="PANTHER" id="PTHR14513">
    <property type="entry name" value="PROTECTION OF TELOMERES 1"/>
    <property type="match status" value="1"/>
</dbReference>
<dbReference type="Proteomes" id="UP000826271">
    <property type="component" value="Unassembled WGS sequence"/>
</dbReference>
<dbReference type="GO" id="GO:0010521">
    <property type="term" value="F:telomerase inhibitor activity"/>
    <property type="evidence" value="ECO:0007669"/>
    <property type="project" value="TreeGrafter"/>
</dbReference>
<dbReference type="GO" id="GO:0098505">
    <property type="term" value="F:G-rich strand telomeric DNA binding"/>
    <property type="evidence" value="ECO:0007669"/>
    <property type="project" value="TreeGrafter"/>
</dbReference>
<dbReference type="InterPro" id="IPR028389">
    <property type="entry name" value="POT1"/>
</dbReference>
<dbReference type="GO" id="GO:0016233">
    <property type="term" value="P:telomere capping"/>
    <property type="evidence" value="ECO:0007669"/>
    <property type="project" value="TreeGrafter"/>
</dbReference>
<organism evidence="2 3">
    <name type="scientific">Buddleja alternifolia</name>
    <dbReference type="NCBI Taxonomy" id="168488"/>
    <lineage>
        <taxon>Eukaryota</taxon>
        <taxon>Viridiplantae</taxon>
        <taxon>Streptophyta</taxon>
        <taxon>Embryophyta</taxon>
        <taxon>Tracheophyta</taxon>
        <taxon>Spermatophyta</taxon>
        <taxon>Magnoliopsida</taxon>
        <taxon>eudicotyledons</taxon>
        <taxon>Gunneridae</taxon>
        <taxon>Pentapetalae</taxon>
        <taxon>asterids</taxon>
        <taxon>lamiids</taxon>
        <taxon>Lamiales</taxon>
        <taxon>Scrophulariaceae</taxon>
        <taxon>Buddlejeae</taxon>
        <taxon>Buddleja</taxon>
    </lineage>
</organism>
<proteinExistence type="predicted"/>
<gene>
    <name evidence="2" type="ORF">BUALT_Bualt02G0083700</name>
</gene>
<comment type="caution">
    <text evidence="2">The sequence shown here is derived from an EMBL/GenBank/DDBJ whole genome shotgun (WGS) entry which is preliminary data.</text>
</comment>
<evidence type="ECO:0000313" key="3">
    <source>
        <dbReference type="Proteomes" id="UP000826271"/>
    </source>
</evidence>
<dbReference type="EMBL" id="WHWC01000002">
    <property type="protein sequence ID" value="KAG8388039.1"/>
    <property type="molecule type" value="Genomic_DNA"/>
</dbReference>
<reference evidence="2" key="1">
    <citation type="submission" date="2019-10" db="EMBL/GenBank/DDBJ databases">
        <authorList>
            <person name="Zhang R."/>
            <person name="Pan Y."/>
            <person name="Wang J."/>
            <person name="Ma R."/>
            <person name="Yu S."/>
        </authorList>
    </citation>
    <scope>NUCLEOTIDE SEQUENCE</scope>
    <source>
        <strain evidence="2">LA-IB0</strain>
        <tissue evidence="2">Leaf</tissue>
    </source>
</reference>
<dbReference type="Pfam" id="PF25507">
    <property type="entry name" value="OB_POT1A"/>
    <property type="match status" value="1"/>
</dbReference>
<dbReference type="AlphaFoldDB" id="A0AAV6Y5J0"/>
<sequence>MQWEEAPESEPLVSDDGSAPKPLRVYLPALTEETLLGLFMHGLREEVQVQVLVFDPVDLDAAMKMSLNIEVALRVQQRGSGVGRAIGNLRATRLSFRLEFDVVNVLQCDVEFGQAEPGMTISRHPPFFTVREALIPTAANVTTKLLIWKAPMLHFACANAFLEGEHLTITKFDASVKLLEDEMKNPLPLQLESDPLSRDILCTFPSVGTVLRMIVDRGNEKLGINFLNTNRWVKFVNVKIEVRDALWLAVLMPFSKLCYLRDDDDRVIERQRSYNERVSSKWGRMPFTSFPWASHITETEHPDVPFVTLMNVLTHPEVTKPVALQVTCKFKCVVRVVAVYPWRAEDFRSPNGVYRVRLTLEDPTARIHAFLYAEDGMNFFGDSHSADVLTKKRNMLLGLVEDGAKRNPPWIQCCLKSYYIDKNDVWESRNYRIFSTTFVG</sequence>
<accession>A0AAV6Y5J0</accession>
<dbReference type="PANTHER" id="PTHR14513:SF0">
    <property type="entry name" value="PROTECTION OF TELOMERES PROTEIN 1"/>
    <property type="match status" value="1"/>
</dbReference>
<name>A0AAV6Y5J0_9LAMI</name>
<dbReference type="GO" id="GO:0000783">
    <property type="term" value="C:nuclear telomere cap complex"/>
    <property type="evidence" value="ECO:0007669"/>
    <property type="project" value="TreeGrafter"/>
</dbReference>
<dbReference type="InterPro" id="IPR057620">
    <property type="entry name" value="POT1A/B-like_OB"/>
</dbReference>
<keyword evidence="3" id="KW-1185">Reference proteome</keyword>
<feature type="domain" description="POT1A/B-like OB fold" evidence="1">
    <location>
        <begin position="292"/>
        <end position="424"/>
    </location>
</feature>
<protein>
    <recommendedName>
        <fullName evidence="1">POT1A/B-like OB fold domain-containing protein</fullName>
    </recommendedName>
</protein>
<evidence type="ECO:0000259" key="1">
    <source>
        <dbReference type="Pfam" id="PF25507"/>
    </source>
</evidence>
<dbReference type="GO" id="GO:0032210">
    <property type="term" value="P:regulation of telomere maintenance via telomerase"/>
    <property type="evidence" value="ECO:0007669"/>
    <property type="project" value="TreeGrafter"/>
</dbReference>
<evidence type="ECO:0000313" key="2">
    <source>
        <dbReference type="EMBL" id="KAG8388039.1"/>
    </source>
</evidence>